<dbReference type="Pfam" id="PF02656">
    <property type="entry name" value="DUF202"/>
    <property type="match status" value="1"/>
</dbReference>
<organism evidence="7 8">
    <name type="scientific">Nocardioides panzhihuensis</name>
    <dbReference type="NCBI Taxonomy" id="860243"/>
    <lineage>
        <taxon>Bacteria</taxon>
        <taxon>Bacillati</taxon>
        <taxon>Actinomycetota</taxon>
        <taxon>Actinomycetes</taxon>
        <taxon>Propionibacteriales</taxon>
        <taxon>Nocardioidaceae</taxon>
        <taxon>Nocardioides</taxon>
    </lineage>
</organism>
<evidence type="ECO:0000256" key="2">
    <source>
        <dbReference type="ARBA" id="ARBA00022692"/>
    </source>
</evidence>
<proteinExistence type="predicted"/>
<feature type="transmembrane region" description="Helical" evidence="5">
    <location>
        <begin position="88"/>
        <end position="108"/>
    </location>
</feature>
<evidence type="ECO:0000256" key="5">
    <source>
        <dbReference type="SAM" id="Phobius"/>
    </source>
</evidence>
<keyword evidence="4 5" id="KW-0472">Membrane</keyword>
<keyword evidence="3 5" id="KW-1133">Transmembrane helix</keyword>
<evidence type="ECO:0000313" key="7">
    <source>
        <dbReference type="EMBL" id="NYI78087.1"/>
    </source>
</evidence>
<gene>
    <name evidence="7" type="ORF">BJ988_002735</name>
</gene>
<reference evidence="7 8" key="1">
    <citation type="submission" date="2020-07" db="EMBL/GenBank/DDBJ databases">
        <title>Sequencing the genomes of 1000 actinobacteria strains.</title>
        <authorList>
            <person name="Klenk H.-P."/>
        </authorList>
    </citation>
    <scope>NUCLEOTIDE SEQUENCE [LARGE SCALE GENOMIC DNA]</scope>
    <source>
        <strain evidence="7 8">DSM 26487</strain>
    </source>
</reference>
<accession>A0A7Z0DMS6</accession>
<dbReference type="InterPro" id="IPR003807">
    <property type="entry name" value="DUF202"/>
</dbReference>
<dbReference type="GO" id="GO:0012505">
    <property type="term" value="C:endomembrane system"/>
    <property type="evidence" value="ECO:0007669"/>
    <property type="project" value="UniProtKB-SubCell"/>
</dbReference>
<name>A0A7Z0DMS6_9ACTN</name>
<dbReference type="Proteomes" id="UP000564496">
    <property type="component" value="Unassembled WGS sequence"/>
</dbReference>
<protein>
    <submittedName>
        <fullName evidence="7">Uncharacterized membrane protein YidH (DUF202 family)</fullName>
    </submittedName>
</protein>
<evidence type="ECO:0000256" key="1">
    <source>
        <dbReference type="ARBA" id="ARBA00004127"/>
    </source>
</evidence>
<dbReference type="AlphaFoldDB" id="A0A7Z0DMS6"/>
<dbReference type="RefSeq" id="WP_179658490.1">
    <property type="nucleotide sequence ID" value="NZ_JACBZR010000001.1"/>
</dbReference>
<feature type="transmembrane region" description="Helical" evidence="5">
    <location>
        <begin position="21"/>
        <end position="41"/>
    </location>
</feature>
<sequence length="109" mass="11687">MTPTDRTPPRDPGLQPERTSLAWSRTVLGYLVVATICLKAAPQLGPVGIVSAAAYLTVAVAIACSTTTRYHRDVRSMHIQQSRPPLRAVVALSAATTALSAHLLWLLID</sequence>
<feature type="domain" description="DUF202" evidence="6">
    <location>
        <begin position="11"/>
        <end position="75"/>
    </location>
</feature>
<evidence type="ECO:0000313" key="8">
    <source>
        <dbReference type="Proteomes" id="UP000564496"/>
    </source>
</evidence>
<keyword evidence="2 5" id="KW-0812">Transmembrane</keyword>
<comment type="subcellular location">
    <subcellularLocation>
        <location evidence="1">Endomembrane system</location>
        <topology evidence="1">Multi-pass membrane protein</topology>
    </subcellularLocation>
</comment>
<evidence type="ECO:0000259" key="6">
    <source>
        <dbReference type="Pfam" id="PF02656"/>
    </source>
</evidence>
<evidence type="ECO:0000256" key="4">
    <source>
        <dbReference type="ARBA" id="ARBA00023136"/>
    </source>
</evidence>
<keyword evidence="8" id="KW-1185">Reference proteome</keyword>
<comment type="caution">
    <text evidence="7">The sequence shown here is derived from an EMBL/GenBank/DDBJ whole genome shotgun (WGS) entry which is preliminary data.</text>
</comment>
<evidence type="ECO:0000256" key="3">
    <source>
        <dbReference type="ARBA" id="ARBA00022989"/>
    </source>
</evidence>
<dbReference type="EMBL" id="JACBZR010000001">
    <property type="protein sequence ID" value="NYI78087.1"/>
    <property type="molecule type" value="Genomic_DNA"/>
</dbReference>
<feature type="transmembrane region" description="Helical" evidence="5">
    <location>
        <begin position="47"/>
        <end position="67"/>
    </location>
</feature>